<organism evidence="1 2">
    <name type="scientific">Streptomyces chryseus</name>
    <dbReference type="NCBI Taxonomy" id="68186"/>
    <lineage>
        <taxon>Bacteria</taxon>
        <taxon>Bacillati</taxon>
        <taxon>Actinomycetota</taxon>
        <taxon>Actinomycetes</taxon>
        <taxon>Kitasatosporales</taxon>
        <taxon>Streptomycetaceae</taxon>
        <taxon>Streptomyces</taxon>
    </lineage>
</organism>
<accession>A0ABQ3DI25</accession>
<proteinExistence type="predicted"/>
<reference evidence="2" key="1">
    <citation type="journal article" date="2019" name="Int. J. Syst. Evol. Microbiol.">
        <title>The Global Catalogue of Microorganisms (GCM) 10K type strain sequencing project: providing services to taxonomists for standard genome sequencing and annotation.</title>
        <authorList>
            <consortium name="The Broad Institute Genomics Platform"/>
            <consortium name="The Broad Institute Genome Sequencing Center for Infectious Disease"/>
            <person name="Wu L."/>
            <person name="Ma J."/>
        </authorList>
    </citation>
    <scope>NUCLEOTIDE SEQUENCE [LARGE SCALE GENOMIC DNA]</scope>
    <source>
        <strain evidence="2">JCM 4737</strain>
    </source>
</reference>
<gene>
    <name evidence="1" type="ORF">GCM10010346_20460</name>
</gene>
<evidence type="ECO:0000313" key="2">
    <source>
        <dbReference type="Proteomes" id="UP000599437"/>
    </source>
</evidence>
<comment type="caution">
    <text evidence="1">The sequence shown here is derived from an EMBL/GenBank/DDBJ whole genome shotgun (WGS) entry which is preliminary data.</text>
</comment>
<keyword evidence="2" id="KW-1185">Reference proteome</keyword>
<sequence length="120" mass="13084">MATFDAPHARPQPLTPAWLRAHFAPLPFPARRAALARYGRALAPDAYAALHAVLDAGDAEERHMALFLAVVRRDTDAVCTALGDPLLRRRALSACPCPNRPSRRSRCTAPVPCATRRSGY</sequence>
<dbReference type="Proteomes" id="UP000599437">
    <property type="component" value="Unassembled WGS sequence"/>
</dbReference>
<dbReference type="EMBL" id="BMVO01000004">
    <property type="protein sequence ID" value="GHA97568.1"/>
    <property type="molecule type" value="Genomic_DNA"/>
</dbReference>
<protein>
    <submittedName>
        <fullName evidence="1">Uncharacterized protein</fullName>
    </submittedName>
</protein>
<name>A0ABQ3DI25_9ACTN</name>
<evidence type="ECO:0000313" key="1">
    <source>
        <dbReference type="EMBL" id="GHA97568.1"/>
    </source>
</evidence>
<dbReference type="RefSeq" id="WP_189715012.1">
    <property type="nucleotide sequence ID" value="NZ_BMVO01000004.1"/>
</dbReference>